<organism evidence="1 2">
    <name type="scientific">Macroventuria anomochaeta</name>
    <dbReference type="NCBI Taxonomy" id="301207"/>
    <lineage>
        <taxon>Eukaryota</taxon>
        <taxon>Fungi</taxon>
        <taxon>Dikarya</taxon>
        <taxon>Ascomycota</taxon>
        <taxon>Pezizomycotina</taxon>
        <taxon>Dothideomycetes</taxon>
        <taxon>Pleosporomycetidae</taxon>
        <taxon>Pleosporales</taxon>
        <taxon>Pleosporineae</taxon>
        <taxon>Didymellaceae</taxon>
        <taxon>Macroventuria</taxon>
    </lineage>
</organism>
<evidence type="ECO:0000313" key="1">
    <source>
        <dbReference type="EMBL" id="KAF2626100.1"/>
    </source>
</evidence>
<comment type="caution">
    <text evidence="1">The sequence shown here is derived from an EMBL/GenBank/DDBJ whole genome shotgun (WGS) entry which is preliminary data.</text>
</comment>
<reference evidence="1" key="1">
    <citation type="journal article" date="2020" name="Stud. Mycol.">
        <title>101 Dothideomycetes genomes: a test case for predicting lifestyles and emergence of pathogens.</title>
        <authorList>
            <person name="Haridas S."/>
            <person name="Albert R."/>
            <person name="Binder M."/>
            <person name="Bloem J."/>
            <person name="Labutti K."/>
            <person name="Salamov A."/>
            <person name="Andreopoulos B."/>
            <person name="Baker S."/>
            <person name="Barry K."/>
            <person name="Bills G."/>
            <person name="Bluhm B."/>
            <person name="Cannon C."/>
            <person name="Castanera R."/>
            <person name="Culley D."/>
            <person name="Daum C."/>
            <person name="Ezra D."/>
            <person name="Gonzalez J."/>
            <person name="Henrissat B."/>
            <person name="Kuo A."/>
            <person name="Liang C."/>
            <person name="Lipzen A."/>
            <person name="Lutzoni F."/>
            <person name="Magnuson J."/>
            <person name="Mondo S."/>
            <person name="Nolan M."/>
            <person name="Ohm R."/>
            <person name="Pangilinan J."/>
            <person name="Park H.-J."/>
            <person name="Ramirez L."/>
            <person name="Alfaro M."/>
            <person name="Sun H."/>
            <person name="Tritt A."/>
            <person name="Yoshinaga Y."/>
            <person name="Zwiers L.-H."/>
            <person name="Turgeon B."/>
            <person name="Goodwin S."/>
            <person name="Spatafora J."/>
            <person name="Crous P."/>
            <person name="Grigoriev I."/>
        </authorList>
    </citation>
    <scope>NUCLEOTIDE SEQUENCE</scope>
    <source>
        <strain evidence="1">CBS 525.71</strain>
    </source>
</reference>
<evidence type="ECO:0000313" key="2">
    <source>
        <dbReference type="Proteomes" id="UP000799754"/>
    </source>
</evidence>
<sequence length="161" mass="18012">RVAKLAALSYVWSTGSASEYRTRLASKLEEVIESAMKCTKQMGFRYLWTDRHCIDQHLASKTGVIQNMDQIYTNASITIIDAAGDSAESGLPGPSTIPRLPSATASVYGKFITLAPNARYAIAVSKSSTRRGTFQEGLLSRRRLVFTKEQVYFQRRRTHRC</sequence>
<protein>
    <submittedName>
        <fullName evidence="1">Uncharacterized protein</fullName>
    </submittedName>
</protein>
<feature type="non-terminal residue" evidence="1">
    <location>
        <position position="1"/>
    </location>
</feature>
<accession>A0ACB6RVV3</accession>
<proteinExistence type="predicted"/>
<dbReference type="Proteomes" id="UP000799754">
    <property type="component" value="Unassembled WGS sequence"/>
</dbReference>
<keyword evidence="2" id="KW-1185">Reference proteome</keyword>
<gene>
    <name evidence="1" type="ORF">BU25DRAFT_472294</name>
</gene>
<name>A0ACB6RVV3_9PLEO</name>
<dbReference type="EMBL" id="MU006722">
    <property type="protein sequence ID" value="KAF2626100.1"/>
    <property type="molecule type" value="Genomic_DNA"/>
</dbReference>